<comment type="caution">
    <text evidence="1">The sequence shown here is derived from an EMBL/GenBank/DDBJ whole genome shotgun (WGS) entry which is preliminary data.</text>
</comment>
<dbReference type="Proteomes" id="UP001589896">
    <property type="component" value="Unassembled WGS sequence"/>
</dbReference>
<organism evidence="1 2">
    <name type="scientific">Lysobacter korlensis</name>
    <dbReference type="NCBI Taxonomy" id="553636"/>
    <lineage>
        <taxon>Bacteria</taxon>
        <taxon>Pseudomonadati</taxon>
        <taxon>Pseudomonadota</taxon>
        <taxon>Gammaproteobacteria</taxon>
        <taxon>Lysobacterales</taxon>
        <taxon>Lysobacteraceae</taxon>
        <taxon>Lysobacter</taxon>
    </lineage>
</organism>
<name>A0ABV6S1K1_9GAMM</name>
<reference evidence="1 2" key="1">
    <citation type="submission" date="2024-09" db="EMBL/GenBank/DDBJ databases">
        <authorList>
            <person name="Sun Q."/>
            <person name="Mori K."/>
        </authorList>
    </citation>
    <scope>NUCLEOTIDE SEQUENCE [LARGE SCALE GENOMIC DNA]</scope>
    <source>
        <strain evidence="1 2">KCTC 23076</strain>
    </source>
</reference>
<accession>A0ABV6S1K1</accession>
<keyword evidence="2" id="KW-1185">Reference proteome</keyword>
<protein>
    <submittedName>
        <fullName evidence="1">Uncharacterized protein</fullName>
    </submittedName>
</protein>
<evidence type="ECO:0000313" key="2">
    <source>
        <dbReference type="Proteomes" id="UP001589896"/>
    </source>
</evidence>
<gene>
    <name evidence="1" type="ORF">ACFFGH_34340</name>
</gene>
<evidence type="ECO:0000313" key="1">
    <source>
        <dbReference type="EMBL" id="MFC0682936.1"/>
    </source>
</evidence>
<proteinExistence type="predicted"/>
<sequence>MDIPEVILLLSEQGDRVGAVLLAPDDTRASGDCVFMLSPSNNACIDSDLGIVVSELKVAGEHRFRVAATPGGIELTVLPADLPQIELRLNGHFSGSVLTDFCGVTKCIGSAEPLPGSA</sequence>
<dbReference type="EMBL" id="JBHLTG010000040">
    <property type="protein sequence ID" value="MFC0682936.1"/>
    <property type="molecule type" value="Genomic_DNA"/>
</dbReference>
<dbReference type="RefSeq" id="WP_386677441.1">
    <property type="nucleotide sequence ID" value="NZ_JBHLTG010000040.1"/>
</dbReference>